<reference evidence="14" key="1">
    <citation type="submission" date="2020-01" db="EMBL/GenBank/DDBJ databases">
        <authorList>
            <consortium name="DOE Joint Genome Institute"/>
            <person name="Haridas S."/>
            <person name="Albert R."/>
            <person name="Binder M."/>
            <person name="Bloem J."/>
            <person name="Labutti K."/>
            <person name="Salamov A."/>
            <person name="Andreopoulos B."/>
            <person name="Baker S.E."/>
            <person name="Barry K."/>
            <person name="Bills G."/>
            <person name="Bluhm B.H."/>
            <person name="Cannon C."/>
            <person name="Castanera R."/>
            <person name="Culley D.E."/>
            <person name="Daum C."/>
            <person name="Ezra D."/>
            <person name="Gonzalez J.B."/>
            <person name="Henrissat B."/>
            <person name="Kuo A."/>
            <person name="Liang C."/>
            <person name="Lipzen A."/>
            <person name="Lutzoni F."/>
            <person name="Magnuson J."/>
            <person name="Mondo S."/>
            <person name="Nolan M."/>
            <person name="Ohm R."/>
            <person name="Pangilinan J."/>
            <person name="Park H.-J."/>
            <person name="Ramirez L."/>
            <person name="Alfaro M."/>
            <person name="Sun H."/>
            <person name="Tritt A."/>
            <person name="Yoshinaga Y."/>
            <person name="Zwiers L.-H."/>
            <person name="Turgeon B.G."/>
            <person name="Goodwin S.B."/>
            <person name="Spatafora J.W."/>
            <person name="Crous P.W."/>
            <person name="Grigoriev I.V."/>
        </authorList>
    </citation>
    <scope>NUCLEOTIDE SEQUENCE</scope>
    <source>
        <strain evidence="14">IPT5</strain>
    </source>
</reference>
<name>A0A6A7ASW3_9PLEO</name>
<dbReference type="OrthoDB" id="46988at2759"/>
<feature type="transmembrane region" description="Helical" evidence="13">
    <location>
        <begin position="12"/>
        <end position="33"/>
    </location>
</feature>
<keyword evidence="10 13" id="KW-0472">Membrane</keyword>
<dbReference type="GO" id="GO:0030148">
    <property type="term" value="P:sphingolipid biosynthetic process"/>
    <property type="evidence" value="ECO:0007669"/>
    <property type="project" value="TreeGrafter"/>
</dbReference>
<organism evidence="14 15">
    <name type="scientific">Plenodomus tracheiphilus IPT5</name>
    <dbReference type="NCBI Taxonomy" id="1408161"/>
    <lineage>
        <taxon>Eukaryota</taxon>
        <taxon>Fungi</taxon>
        <taxon>Dikarya</taxon>
        <taxon>Ascomycota</taxon>
        <taxon>Pezizomycotina</taxon>
        <taxon>Dothideomycetes</taxon>
        <taxon>Pleosporomycetidae</taxon>
        <taxon>Pleosporales</taxon>
        <taxon>Pleosporineae</taxon>
        <taxon>Leptosphaeriaceae</taxon>
        <taxon>Plenodomus</taxon>
    </lineage>
</organism>
<keyword evidence="13" id="KW-0256">Endoplasmic reticulum</keyword>
<dbReference type="GO" id="GO:0042761">
    <property type="term" value="P:very long-chain fatty acid biosynthetic process"/>
    <property type="evidence" value="ECO:0007669"/>
    <property type="project" value="TreeGrafter"/>
</dbReference>
<keyword evidence="12 13" id="KW-0456">Lyase</keyword>
<evidence type="ECO:0000256" key="11">
    <source>
        <dbReference type="ARBA" id="ARBA00023160"/>
    </source>
</evidence>
<evidence type="ECO:0000256" key="8">
    <source>
        <dbReference type="ARBA" id="ARBA00022989"/>
    </source>
</evidence>
<gene>
    <name evidence="14" type="ORF">T440DRAFT_229232</name>
</gene>
<dbReference type="GO" id="GO:0030497">
    <property type="term" value="P:fatty acid elongation"/>
    <property type="evidence" value="ECO:0007669"/>
    <property type="project" value="TreeGrafter"/>
</dbReference>
<dbReference type="EC" id="4.2.1.134" evidence="4 13"/>
<dbReference type="PANTHER" id="PTHR11035:SF24">
    <property type="entry name" value="VERY-LONG-CHAIN (3R)-3-HYDROXYACYL-COA DEHYDRATASE"/>
    <property type="match status" value="1"/>
</dbReference>
<comment type="function">
    <text evidence="13">Catalyzes the third of the four reactions of the long-chain fatty acids elongation cycle. This endoplasmic reticulum-bound enzymatic process, allows the addition of two carbons to the chain of long- and very long-chain fatty acids/VLCFAs per cycle. This enzyme catalyzes the dehydration of the 3-hydroxyacyl-CoA intermediate into trans-2,3-enoyl-CoA, within each cycle of fatty acid elongation. Thereby, it participates to the production of VLCFAs of different chain lengths that are involved in multiple biological processes as precursors of membrane lipids and lipid mediators.</text>
</comment>
<dbReference type="EMBL" id="MU006335">
    <property type="protein sequence ID" value="KAF2846406.1"/>
    <property type="molecule type" value="Genomic_DNA"/>
</dbReference>
<keyword evidence="5 13" id="KW-0444">Lipid biosynthesis</keyword>
<evidence type="ECO:0000256" key="9">
    <source>
        <dbReference type="ARBA" id="ARBA00023098"/>
    </source>
</evidence>
<comment type="similarity">
    <text evidence="3 13">Belongs to the very long-chain fatty acids dehydratase HACD family.</text>
</comment>
<sequence length="209" mass="23918">MSPRVPWTPRTLYLTTFNTLFSTLWFSILVNALSHSQSTKQDLFIATEAQIRWLQTATLIEIIHSATGLIKSPTSTTFIQVTTRVIQVWLIWYTFPASTAASSAYYALVLAWSVADGVRYAYLALNMHGVAPGWLVWVRYTMFYILYPIGIGAEWWLFYQAIEPAQKISGVIPPIFYFLLALYVPGAYKMYSYMIKQRRKTLGGKQRSS</sequence>
<comment type="pathway">
    <text evidence="2 13">Lipid metabolism; fatty acid biosynthesis.</text>
</comment>
<comment type="subcellular location">
    <subcellularLocation>
        <location evidence="13">Endoplasmic reticulum membrane</location>
        <topology evidence="13">Multi-pass membrane protein</topology>
    </subcellularLocation>
    <subcellularLocation>
        <location evidence="1">Membrane</location>
        <topology evidence="1">Multi-pass membrane protein</topology>
    </subcellularLocation>
</comment>
<evidence type="ECO:0000256" key="2">
    <source>
        <dbReference type="ARBA" id="ARBA00005194"/>
    </source>
</evidence>
<dbReference type="UniPathway" id="UPA00094"/>
<keyword evidence="9 13" id="KW-0443">Lipid metabolism</keyword>
<accession>A0A6A7ASW3</accession>
<evidence type="ECO:0000256" key="1">
    <source>
        <dbReference type="ARBA" id="ARBA00004141"/>
    </source>
</evidence>
<dbReference type="InterPro" id="IPR007482">
    <property type="entry name" value="Tyr_Pase-like_PTPLA"/>
</dbReference>
<keyword evidence="11 13" id="KW-0275">Fatty acid biosynthesis</keyword>
<evidence type="ECO:0000256" key="13">
    <source>
        <dbReference type="RuleBase" id="RU363109"/>
    </source>
</evidence>
<evidence type="ECO:0000256" key="5">
    <source>
        <dbReference type="ARBA" id="ARBA00022516"/>
    </source>
</evidence>
<comment type="caution">
    <text evidence="13">Lacks conserved residue(s) required for the propagation of feature annotation.</text>
</comment>
<dbReference type="AlphaFoldDB" id="A0A6A7ASW3"/>
<proteinExistence type="inferred from homology"/>
<evidence type="ECO:0000256" key="6">
    <source>
        <dbReference type="ARBA" id="ARBA00022692"/>
    </source>
</evidence>
<evidence type="ECO:0000256" key="3">
    <source>
        <dbReference type="ARBA" id="ARBA00007811"/>
    </source>
</evidence>
<evidence type="ECO:0000313" key="14">
    <source>
        <dbReference type="EMBL" id="KAF2846406.1"/>
    </source>
</evidence>
<feature type="transmembrane region" description="Helical" evidence="13">
    <location>
        <begin position="90"/>
        <end position="114"/>
    </location>
</feature>
<evidence type="ECO:0000256" key="7">
    <source>
        <dbReference type="ARBA" id="ARBA00022832"/>
    </source>
</evidence>
<dbReference type="Proteomes" id="UP000799423">
    <property type="component" value="Unassembled WGS sequence"/>
</dbReference>
<dbReference type="PANTHER" id="PTHR11035">
    <property type="entry name" value="VERY-LONG-CHAIN (3R)-3-HYDROXYACYL-COA DEHYDRATASE"/>
    <property type="match status" value="1"/>
</dbReference>
<evidence type="ECO:0000256" key="12">
    <source>
        <dbReference type="ARBA" id="ARBA00023239"/>
    </source>
</evidence>
<evidence type="ECO:0000256" key="10">
    <source>
        <dbReference type="ARBA" id="ARBA00023136"/>
    </source>
</evidence>
<dbReference type="Pfam" id="PF04387">
    <property type="entry name" value="PTPLA"/>
    <property type="match status" value="1"/>
</dbReference>
<dbReference type="GO" id="GO:0005789">
    <property type="term" value="C:endoplasmic reticulum membrane"/>
    <property type="evidence" value="ECO:0007669"/>
    <property type="project" value="UniProtKB-SubCell"/>
</dbReference>
<evidence type="ECO:0000256" key="4">
    <source>
        <dbReference type="ARBA" id="ARBA00013122"/>
    </source>
</evidence>
<keyword evidence="7 13" id="KW-0276">Fatty acid metabolism</keyword>
<keyword evidence="6 13" id="KW-0812">Transmembrane</keyword>
<feature type="transmembrane region" description="Helical" evidence="13">
    <location>
        <begin position="144"/>
        <end position="162"/>
    </location>
</feature>
<keyword evidence="15" id="KW-1185">Reference proteome</keyword>
<evidence type="ECO:0000313" key="15">
    <source>
        <dbReference type="Proteomes" id="UP000799423"/>
    </source>
</evidence>
<dbReference type="GO" id="GO:0102158">
    <property type="term" value="F:very-long-chain (3R)-3-hydroxyacyl-CoA dehydratase activity"/>
    <property type="evidence" value="ECO:0007669"/>
    <property type="project" value="UniProtKB-EC"/>
</dbReference>
<keyword evidence="8 13" id="KW-1133">Transmembrane helix</keyword>
<feature type="transmembrane region" description="Helical" evidence="13">
    <location>
        <begin position="174"/>
        <end position="191"/>
    </location>
</feature>
<comment type="catalytic activity">
    <reaction evidence="13">
        <text>a very-long-chain (3R)-3-hydroxyacyl-CoA = a very-long-chain (2E)-enoyl-CoA + H2O</text>
        <dbReference type="Rhea" id="RHEA:45812"/>
        <dbReference type="ChEBI" id="CHEBI:15377"/>
        <dbReference type="ChEBI" id="CHEBI:83728"/>
        <dbReference type="ChEBI" id="CHEBI:85440"/>
        <dbReference type="EC" id="4.2.1.134"/>
    </reaction>
</comment>
<protein>
    <recommendedName>
        <fullName evidence="4 13">Very-long-chain (3R)-3-hydroxyacyl-CoA dehydratase</fullName>
        <ecNumber evidence="4 13">4.2.1.134</ecNumber>
    </recommendedName>
</protein>